<evidence type="ECO:0000259" key="3">
    <source>
        <dbReference type="Pfam" id="PF15542"/>
    </source>
</evidence>
<organism evidence="4 5">
    <name type="scientific">Caloranaerobacter azorensis DSM 13643</name>
    <dbReference type="NCBI Taxonomy" id="1121264"/>
    <lineage>
        <taxon>Bacteria</taxon>
        <taxon>Bacillati</taxon>
        <taxon>Bacillota</taxon>
        <taxon>Tissierellia</taxon>
        <taxon>Tissierellales</taxon>
        <taxon>Thermohalobacteraceae</taxon>
        <taxon>Caloranaerobacter</taxon>
    </lineage>
</organism>
<accession>A0A1M5TVQ0</accession>
<dbReference type="InterPro" id="IPR006528">
    <property type="entry name" value="Phage_head_morphogenesis_dom"/>
</dbReference>
<sequence length="508" mass="60092">MNSKGKSYWEKRQEQNFLAGEKKIKEYYKDLEKAFKQAKKEIQAVINDFYVRYADENGVSYADAQKSLDKVELGDLKDFIELVNKSMGKYNQKLNNMSIKVRITRYQALEKQIDAILQRLYAIEYQYKGEETLKEVYSDSYYRTWFSIDQYHGFHQEFAQINPRTIEELIKYPWSGADFSSRIWKQKDHMLQKLKESITTMIIQGKNPSTLSKDFAKIFKTKEYEAYRLLYTESSFIIEQGTLAAYKEDGVEKYQILATLDMKTSDICRSEDGKIYDVDKAVVGVNYPPYHPFCRTTTIPYYEDEDYLEDKRIARDPATGKTYKVPADMNYKEWHKKYIENNPEAKLAEKKWKNRYSDKKQYEKYKEVLGKDLGVKSLDEFQELKYNKVEEWNKIEDNYYVKSRLKDGTFGSVINPEKQAPHMESTRIEGKSYFYDDVDVQELFNKYAGTGRVERDGNERRTNKEIISLDENIGFVVSLKGVKQANSIKIHHSKKRTHIVPHYQEEEE</sequence>
<evidence type="ECO:0000313" key="4">
    <source>
        <dbReference type="EMBL" id="SHH54768.1"/>
    </source>
</evidence>
<dbReference type="NCBIfam" id="TIGR01641">
    <property type="entry name" value="phageSPP1_gp7"/>
    <property type="match status" value="1"/>
</dbReference>
<dbReference type="AlphaFoldDB" id="A0A1M5TVQ0"/>
<dbReference type="Pfam" id="PF04233">
    <property type="entry name" value="Phage_Mu_F"/>
    <property type="match status" value="1"/>
</dbReference>
<dbReference type="EMBL" id="FQXO01000025">
    <property type="protein sequence ID" value="SHH54768.1"/>
    <property type="molecule type" value="Genomic_DNA"/>
</dbReference>
<proteinExistence type="predicted"/>
<evidence type="ECO:0000256" key="1">
    <source>
        <dbReference type="SAM" id="Coils"/>
    </source>
</evidence>
<gene>
    <name evidence="4" type="ORF">SAMN02745135_01160</name>
</gene>
<reference evidence="5" key="1">
    <citation type="submission" date="2016-11" db="EMBL/GenBank/DDBJ databases">
        <authorList>
            <person name="Varghese N."/>
            <person name="Submissions S."/>
        </authorList>
    </citation>
    <scope>NUCLEOTIDE SEQUENCE [LARGE SCALE GENOMIC DNA]</scope>
    <source>
        <strain evidence="5">DSM 13643</strain>
    </source>
</reference>
<dbReference type="Pfam" id="PF15542">
    <property type="entry name" value="Ntox50"/>
    <property type="match status" value="1"/>
</dbReference>
<dbReference type="InterPro" id="IPR029100">
    <property type="entry name" value="Ntox50"/>
</dbReference>
<feature type="coiled-coil region" evidence="1">
    <location>
        <begin position="21"/>
        <end position="48"/>
    </location>
</feature>
<dbReference type="RefSeq" id="WP_073196169.1">
    <property type="nucleotide sequence ID" value="NZ_FQXO01000025.1"/>
</dbReference>
<evidence type="ECO:0000313" key="5">
    <source>
        <dbReference type="Proteomes" id="UP000183967"/>
    </source>
</evidence>
<evidence type="ECO:0000259" key="2">
    <source>
        <dbReference type="Pfam" id="PF04233"/>
    </source>
</evidence>
<keyword evidence="5" id="KW-1185">Reference proteome</keyword>
<protein>
    <submittedName>
        <fullName evidence="4">Phage putative head morphogenesis protein, SPP1 gp7 family</fullName>
    </submittedName>
</protein>
<feature type="domain" description="Phage head morphogenesis" evidence="2">
    <location>
        <begin position="192"/>
        <end position="299"/>
    </location>
</feature>
<dbReference type="OrthoDB" id="9765386at2"/>
<name>A0A1M5TVQ0_9FIRM</name>
<feature type="domain" description="Bacterial toxin 50" evidence="3">
    <location>
        <begin position="414"/>
        <end position="501"/>
    </location>
</feature>
<dbReference type="Proteomes" id="UP000183967">
    <property type="component" value="Unassembled WGS sequence"/>
</dbReference>
<keyword evidence="1" id="KW-0175">Coiled coil</keyword>